<dbReference type="PROSITE" id="PS00092">
    <property type="entry name" value="N6_MTASE"/>
    <property type="match status" value="1"/>
</dbReference>
<dbReference type="PRINTS" id="PR00507">
    <property type="entry name" value="N12N6MTFRASE"/>
</dbReference>
<proteinExistence type="predicted"/>
<keyword evidence="2 7" id="KW-0489">Methyltransferase</keyword>
<dbReference type="GO" id="GO:0032259">
    <property type="term" value="P:methylation"/>
    <property type="evidence" value="ECO:0007669"/>
    <property type="project" value="UniProtKB-KW"/>
</dbReference>
<dbReference type="Pfam" id="PF07669">
    <property type="entry name" value="Eco57I"/>
    <property type="match status" value="1"/>
</dbReference>
<dbReference type="PANTHER" id="PTHR33841:SF4">
    <property type="entry name" value="RESTRICTION MODIFICATION SYSTEM DNA SPECIFICITY DOMAIN"/>
    <property type="match status" value="1"/>
</dbReference>
<protein>
    <recommendedName>
        <fullName evidence="1">site-specific DNA-methyltransferase (adenine-specific)</fullName>
        <ecNumber evidence="1">2.1.1.72</ecNumber>
    </recommendedName>
</protein>
<keyword evidence="3" id="KW-0808">Transferase</keyword>
<keyword evidence="4" id="KW-0949">S-adenosyl-L-methionine</keyword>
<evidence type="ECO:0000259" key="6">
    <source>
        <dbReference type="Pfam" id="PF07669"/>
    </source>
</evidence>
<evidence type="ECO:0000256" key="5">
    <source>
        <dbReference type="ARBA" id="ARBA00047942"/>
    </source>
</evidence>
<keyword evidence="8" id="KW-1185">Reference proteome</keyword>
<evidence type="ECO:0000256" key="4">
    <source>
        <dbReference type="ARBA" id="ARBA00022691"/>
    </source>
</evidence>
<dbReference type="EC" id="2.1.1.72" evidence="1"/>
<gene>
    <name evidence="7" type="ORF">IM816_16525</name>
</gene>
<dbReference type="InterPro" id="IPR011639">
    <property type="entry name" value="MethylTrfase_TaqI-like_dom"/>
</dbReference>
<dbReference type="EMBL" id="CP063231">
    <property type="protein sequence ID" value="URL60439.1"/>
    <property type="molecule type" value="Genomic_DNA"/>
</dbReference>
<evidence type="ECO:0000313" key="8">
    <source>
        <dbReference type="Proteomes" id="UP001056681"/>
    </source>
</evidence>
<dbReference type="InterPro" id="IPR050953">
    <property type="entry name" value="N4_N6_ade-DNA_methylase"/>
</dbReference>
<dbReference type="InterPro" id="IPR002052">
    <property type="entry name" value="DNA_methylase_N6_adenine_CS"/>
</dbReference>
<dbReference type="Proteomes" id="UP001056681">
    <property type="component" value="Chromosome"/>
</dbReference>
<reference evidence="7" key="1">
    <citation type="submission" date="2020-10" db="EMBL/GenBank/DDBJ databases">
        <title>Whole-genome sequence of Luteibacter sp. EIF3.</title>
        <authorList>
            <person name="Friedrich I."/>
            <person name="Hertel R."/>
            <person name="Daniel R."/>
        </authorList>
    </citation>
    <scope>NUCLEOTIDE SEQUENCE</scope>
    <source>
        <strain evidence="7">EIF3</strain>
    </source>
</reference>
<dbReference type="Gene3D" id="3.40.50.150">
    <property type="entry name" value="Vaccinia Virus protein VP39"/>
    <property type="match status" value="1"/>
</dbReference>
<accession>A0ABY4T8A8</accession>
<dbReference type="InterPro" id="IPR029063">
    <property type="entry name" value="SAM-dependent_MTases_sf"/>
</dbReference>
<evidence type="ECO:0000256" key="2">
    <source>
        <dbReference type="ARBA" id="ARBA00022603"/>
    </source>
</evidence>
<evidence type="ECO:0000313" key="7">
    <source>
        <dbReference type="EMBL" id="URL60439.1"/>
    </source>
</evidence>
<comment type="catalytic activity">
    <reaction evidence="5">
        <text>a 2'-deoxyadenosine in DNA + S-adenosyl-L-methionine = an N(6)-methyl-2'-deoxyadenosine in DNA + S-adenosyl-L-homocysteine + H(+)</text>
        <dbReference type="Rhea" id="RHEA:15197"/>
        <dbReference type="Rhea" id="RHEA-COMP:12418"/>
        <dbReference type="Rhea" id="RHEA-COMP:12419"/>
        <dbReference type="ChEBI" id="CHEBI:15378"/>
        <dbReference type="ChEBI" id="CHEBI:57856"/>
        <dbReference type="ChEBI" id="CHEBI:59789"/>
        <dbReference type="ChEBI" id="CHEBI:90615"/>
        <dbReference type="ChEBI" id="CHEBI:90616"/>
        <dbReference type="EC" id="2.1.1.72"/>
    </reaction>
</comment>
<sequence>MILEAYRSIDHKRRRPWRGEEEVRTAWMAALEAATRLDFDAERSKQDLSYNNVIIEFKAPDLFKGKKGAKFKEAVNDRLLPYIQRAAKRLAIPEADFIGIAIDGEHLCFAQVVGGTIQTGHLLPFSAQAVGLVVDACQNSIRRAVSSENLIKDFGHTSEVATGVMQVLSDALGKALGSEDRSKIRMLFEEWATLYGQVADMSADQVANIDKALRFKWHGPRRRSMAGRLFVIHTYNSLLIKLLAAEIVAAHGLTTSVAPAEAMCALLKPLELIKALDDQIERGELFSGSGIHGFVEEAIFSWHLDVARSAEYQKPMVSALKELLGKLALYRTDALDRQRDTLRDFYQDLVPETLRKILGEFYTPDWLVDFTVSEAAKGKIVGKRFLDPTCGSGSFLIEVIRRKRKEGAKAALPPGKMLDTLCKEVWGFDLNPLAVQTARVNFLMAIADLLAATKGKDIELPVLLADAIYSPAPDPSGGSEVVEYKIGSLEARLKILLPAELAFDRVRLDAVFERMGEHVERNHEFDVTKRCLVKAGALSKDEAENWDAPLRDTYDQVLRLHRKNWNGIWFRIVRNFFWSATAGKFDVIVGNPPWVRWSRLPEAYRERVKPTCEQYDIFSKTKHHGGNELDISAMITYTTGDKWLKDGGHLAFVITQAVFQNPSSSGFRNFRINENSNLVPLRVADLKALKPFPDAANKTAVAVFKKTREAPKYPVDYTVWRPSHGATRTIAPQLMLGEVMDRVECEAMEANPVSGIGSPWAILSPGRFRHLFPMSVVEGEPWVEGRKGITADLNGVYFVRVLDRNGDEKTVKVQSRPEAGKKDIGPAQTRFIETDWLFPLIKGASDFEACYLKPDDLFTIVPNKGIRRADYETAEEQWRQLPKTRKYLSHFTELLEDRSTYKGRMTASGAPFYAIYNVGKFTFKPWKVIWAEMSGRFSAAVAGRAKVPFQGLRPYVPDHKIFFVALDDKAEAHYLCGILNSAAVAEYVESHNVAIQIGDIFKHMRLPKFDPKAKRHRMLAERVEEAHAEHDAGRRQVIVQSARKLADQLMDEWLASFS</sequence>
<dbReference type="SUPFAM" id="SSF53335">
    <property type="entry name" value="S-adenosyl-L-methionine-dependent methyltransferases"/>
    <property type="match status" value="1"/>
</dbReference>
<dbReference type="PANTHER" id="PTHR33841">
    <property type="entry name" value="DNA METHYLTRANSFERASE YEEA-RELATED"/>
    <property type="match status" value="1"/>
</dbReference>
<feature type="domain" description="Type II methyltransferase M.TaqI-like" evidence="6">
    <location>
        <begin position="424"/>
        <end position="678"/>
    </location>
</feature>
<name>A0ABY4T8A8_9GAMM</name>
<dbReference type="GO" id="GO:0008168">
    <property type="term" value="F:methyltransferase activity"/>
    <property type="evidence" value="ECO:0007669"/>
    <property type="project" value="UniProtKB-KW"/>
</dbReference>
<organism evidence="7 8">
    <name type="scientific">Luteibacter flocculans</name>
    <dbReference type="NCBI Taxonomy" id="2780091"/>
    <lineage>
        <taxon>Bacteria</taxon>
        <taxon>Pseudomonadati</taxon>
        <taxon>Pseudomonadota</taxon>
        <taxon>Gammaproteobacteria</taxon>
        <taxon>Lysobacterales</taxon>
        <taxon>Rhodanobacteraceae</taxon>
        <taxon>Luteibacter</taxon>
    </lineage>
</organism>
<evidence type="ECO:0000256" key="3">
    <source>
        <dbReference type="ARBA" id="ARBA00022679"/>
    </source>
</evidence>
<evidence type="ECO:0000256" key="1">
    <source>
        <dbReference type="ARBA" id="ARBA00011900"/>
    </source>
</evidence>